<dbReference type="RefSeq" id="WP_229591451.1">
    <property type="nucleotide sequence ID" value="NZ_AP024485.1"/>
</dbReference>
<dbReference type="PANTHER" id="PTHR48090:SF7">
    <property type="entry name" value="RFBJ PROTEIN"/>
    <property type="match status" value="1"/>
</dbReference>
<keyword evidence="3" id="KW-1185">Reference proteome</keyword>
<evidence type="ECO:0000313" key="2">
    <source>
        <dbReference type="EMBL" id="BCS89480.1"/>
    </source>
</evidence>
<accession>A0ABM7P7M7</accession>
<feature type="domain" description="Glycosyltransferase 2-like" evidence="1">
    <location>
        <begin position="9"/>
        <end position="138"/>
    </location>
</feature>
<keyword evidence="2" id="KW-0808">Transferase</keyword>
<sequence>MKECKNLAVIIPALNEADTVGDVVKGALRYGCDVFVVDDCSDDATREQALEAGATVLSSPFVTGAWCATQAGLLYAMKKGRYDFFLTMDADGQHDPDSLPQLMERYGETEANMLIGSCPDRGSMGRRLVWRLFIFLTRLKIDDITSGLRLYDRESVKAVLSKEASLYDYQDLGVLLLLRRRGLHCEELPVSMCSRSNGCSRVFRSWSAVAMYMFKTCVSIGADWVTDSKQRDNWREYDGI</sequence>
<protein>
    <submittedName>
        <fullName evidence="2">Glycosyl transferase family 2</fullName>
    </submittedName>
</protein>
<reference evidence="2" key="1">
    <citation type="journal article" date="2022" name="Arch. Microbiol.">
        <title>Pseudodesulfovibrio sediminis sp. nov., a mesophilic and neutrophilic sulfate-reducing bacterium isolated from sediment of a brackish lake.</title>
        <authorList>
            <person name="Takahashi A."/>
            <person name="Kojima H."/>
            <person name="Watanabe M."/>
            <person name="Fukui M."/>
        </authorList>
    </citation>
    <scope>NUCLEOTIDE SEQUENCE</scope>
    <source>
        <strain evidence="2">SF6</strain>
    </source>
</reference>
<evidence type="ECO:0000259" key="1">
    <source>
        <dbReference type="Pfam" id="PF00535"/>
    </source>
</evidence>
<proteinExistence type="predicted"/>
<dbReference type="Gene3D" id="3.90.550.10">
    <property type="entry name" value="Spore Coat Polysaccharide Biosynthesis Protein SpsA, Chain A"/>
    <property type="match status" value="1"/>
</dbReference>
<dbReference type="InterPro" id="IPR001173">
    <property type="entry name" value="Glyco_trans_2-like"/>
</dbReference>
<dbReference type="GO" id="GO:0016740">
    <property type="term" value="F:transferase activity"/>
    <property type="evidence" value="ECO:0007669"/>
    <property type="project" value="UniProtKB-KW"/>
</dbReference>
<name>A0ABM7P7M7_9BACT</name>
<dbReference type="InterPro" id="IPR029044">
    <property type="entry name" value="Nucleotide-diphossugar_trans"/>
</dbReference>
<dbReference type="Pfam" id="PF00535">
    <property type="entry name" value="Glycos_transf_2"/>
    <property type="match status" value="1"/>
</dbReference>
<dbReference type="PANTHER" id="PTHR48090">
    <property type="entry name" value="UNDECAPRENYL-PHOSPHATE 4-DEOXY-4-FORMAMIDO-L-ARABINOSE TRANSFERASE-RELATED"/>
    <property type="match status" value="1"/>
</dbReference>
<dbReference type="SUPFAM" id="SSF53448">
    <property type="entry name" value="Nucleotide-diphospho-sugar transferases"/>
    <property type="match status" value="1"/>
</dbReference>
<evidence type="ECO:0000313" key="3">
    <source>
        <dbReference type="Proteomes" id="UP001053296"/>
    </source>
</evidence>
<organism evidence="2 3">
    <name type="scientific">Pseudodesulfovibrio sediminis</name>
    <dbReference type="NCBI Taxonomy" id="2810563"/>
    <lineage>
        <taxon>Bacteria</taxon>
        <taxon>Pseudomonadati</taxon>
        <taxon>Thermodesulfobacteriota</taxon>
        <taxon>Desulfovibrionia</taxon>
        <taxon>Desulfovibrionales</taxon>
        <taxon>Desulfovibrionaceae</taxon>
    </lineage>
</organism>
<dbReference type="CDD" id="cd04179">
    <property type="entry name" value="DPM_DPG-synthase_like"/>
    <property type="match status" value="1"/>
</dbReference>
<dbReference type="Proteomes" id="UP001053296">
    <property type="component" value="Chromosome"/>
</dbReference>
<dbReference type="InterPro" id="IPR050256">
    <property type="entry name" value="Glycosyltransferase_2"/>
</dbReference>
<gene>
    <name evidence="2" type="ORF">PSDVSF_27220</name>
</gene>
<dbReference type="EMBL" id="AP024485">
    <property type="protein sequence ID" value="BCS89480.1"/>
    <property type="molecule type" value="Genomic_DNA"/>
</dbReference>